<reference evidence="3" key="1">
    <citation type="submission" date="2018-06" db="EMBL/GenBank/DDBJ databases">
        <authorList>
            <person name="Martinez Ocampo F."/>
            <person name="Quiroz Castaneda R.E."/>
            <person name="Rojas Lopez X."/>
        </authorList>
    </citation>
    <scope>NUCLEOTIDE SEQUENCE [LARGE SCALE GENOMIC DNA]</scope>
    <source>
        <strain evidence="3">INIFAP02</strain>
    </source>
</reference>
<feature type="domain" description="DUF2779" evidence="1">
    <location>
        <begin position="358"/>
        <end position="471"/>
    </location>
</feature>
<dbReference type="InterPro" id="IPR021301">
    <property type="entry name" value="DUF2779"/>
</dbReference>
<evidence type="ECO:0000313" key="3">
    <source>
        <dbReference type="Proteomes" id="UP000249762"/>
    </source>
</evidence>
<dbReference type="AlphaFoldDB" id="A0A328PPL8"/>
<comment type="caution">
    <text evidence="2">The sequence shown here is derived from an EMBL/GenBank/DDBJ whole genome shotgun (WGS) entry which is preliminary data.</text>
</comment>
<organism evidence="2 3">
    <name type="scientific">Mycoplasma wenyonii</name>
    <dbReference type="NCBI Taxonomy" id="65123"/>
    <lineage>
        <taxon>Bacteria</taxon>
        <taxon>Bacillati</taxon>
        <taxon>Mycoplasmatota</taxon>
        <taxon>Mollicutes</taxon>
        <taxon>Mycoplasmataceae</taxon>
        <taxon>Mycoplasma</taxon>
    </lineage>
</organism>
<dbReference type="OrthoDB" id="394704at2"/>
<dbReference type="RefSeq" id="WP_112665341.1">
    <property type="nucleotide sequence ID" value="NZ_QKVO01000004.1"/>
</dbReference>
<protein>
    <recommendedName>
        <fullName evidence="1">DUF2779 domain-containing protein</fullName>
    </recommendedName>
</protein>
<name>A0A328PPL8_9MOLU</name>
<dbReference type="Proteomes" id="UP000249762">
    <property type="component" value="Unassembled WGS sequence"/>
</dbReference>
<dbReference type="Pfam" id="PF11074">
    <property type="entry name" value="DUF2779"/>
    <property type="match status" value="1"/>
</dbReference>
<evidence type="ECO:0000259" key="1">
    <source>
        <dbReference type="Pfam" id="PF11074"/>
    </source>
</evidence>
<keyword evidence="3" id="KW-1185">Reference proteome</keyword>
<proteinExistence type="predicted"/>
<gene>
    <name evidence="2" type="ORF">DNK47_01615</name>
</gene>
<accession>A0A328PPL8</accession>
<evidence type="ECO:0000313" key="2">
    <source>
        <dbReference type="EMBL" id="RAO95086.1"/>
    </source>
</evidence>
<dbReference type="EMBL" id="QKVO01000004">
    <property type="protein sequence ID" value="RAO95086.1"/>
    <property type="molecule type" value="Genomic_DNA"/>
</dbReference>
<sequence length="615" mass="73197">MNKAESSTHNKDFLTELLNLWNWKEKSQLVYLFQGTKEDWEAFLEHKRTSQINTFFIYEPKIQLKNFSGDGVDFILNPSGLLVSDDNFILFVFSYTFKPNVTYFPQFLFYSLSFQKYLEIEIKEFFIAWFDAGGELHLSNYLPSVKKLTKKSSPDYLKISRFLEVQSLTKNLPFEFEEKTFETTESFEKNAEKISEAIALLKEHFPERMKMLTQLASKLIQEVPENLEVFSDWYKHINWTNLLSLNSLVSNHQTYSQLKLFESSASAYRQALQLLYPNFEILSSSLVGFQKIFELIKAIDISSLPPIPEEKTFWDSFLIFCYSKFFEINLDSRNHSIFSIQGCQKLQKELLEIEWKVYYDFESYSETLTQLSLQIFQGKNLYLKENLILEDKEKLEEFEQLIITKLAYPILQLNWNFELAKQKIVYISFNKTFECEWLSKLSQKYKEKEEKLSRLAEWIRLLTIDLSDWFRFSKNLVLNLIGPLEGAHSLKKLTKLVSKKQYSEIELVQDGRTAQLLYFFFYLSEDQLDNQHLTSNNWVIPKESTFSLREQLKEYCELDVENMVLAVKWLEQQYKRQEECLVYQNCLLQFTSWFKSRSYLALSELIKDYINWKLS</sequence>